<name>A0A0F9SGC5_9ZZZZ</name>
<comment type="caution">
    <text evidence="1">The sequence shown here is derived from an EMBL/GenBank/DDBJ whole genome shotgun (WGS) entry which is preliminary data.</text>
</comment>
<sequence length="149" mass="15180">MAISFTLLSANKYQLVYRASQDGAAGAEQLITNRDATGLAGADLRLDSRGAVGGFGVGGAIFEMVSTPTVDDAAAKALLISGIGRVLITIEQRSAPANVADRQVWAANILEGGGDPASAGFAVIAIAGPDVGPASAIVRVQRQHSYVNE</sequence>
<dbReference type="AlphaFoldDB" id="A0A0F9SGC5"/>
<reference evidence="1" key="1">
    <citation type="journal article" date="2015" name="Nature">
        <title>Complex archaea that bridge the gap between prokaryotes and eukaryotes.</title>
        <authorList>
            <person name="Spang A."/>
            <person name="Saw J.H."/>
            <person name="Jorgensen S.L."/>
            <person name="Zaremba-Niedzwiedzka K."/>
            <person name="Martijn J."/>
            <person name="Lind A.E."/>
            <person name="van Eijk R."/>
            <person name="Schleper C."/>
            <person name="Guy L."/>
            <person name="Ettema T.J."/>
        </authorList>
    </citation>
    <scope>NUCLEOTIDE SEQUENCE</scope>
</reference>
<dbReference type="EMBL" id="LAZR01000661">
    <property type="protein sequence ID" value="KKN61337.1"/>
    <property type="molecule type" value="Genomic_DNA"/>
</dbReference>
<accession>A0A0F9SGC5</accession>
<proteinExistence type="predicted"/>
<evidence type="ECO:0000313" key="1">
    <source>
        <dbReference type="EMBL" id="KKN61337.1"/>
    </source>
</evidence>
<protein>
    <submittedName>
        <fullName evidence="1">Uncharacterized protein</fullName>
    </submittedName>
</protein>
<organism evidence="1">
    <name type="scientific">marine sediment metagenome</name>
    <dbReference type="NCBI Taxonomy" id="412755"/>
    <lineage>
        <taxon>unclassified sequences</taxon>
        <taxon>metagenomes</taxon>
        <taxon>ecological metagenomes</taxon>
    </lineage>
</organism>
<gene>
    <name evidence="1" type="ORF">LCGC14_0522690</name>
</gene>